<proteinExistence type="inferred from homology"/>
<dbReference type="Proteomes" id="UP000230292">
    <property type="component" value="Unassembled WGS sequence"/>
</dbReference>
<evidence type="ECO:0000313" key="5">
    <source>
        <dbReference type="Proteomes" id="UP000230292"/>
    </source>
</evidence>
<organism evidence="4 5">
    <name type="scientific">Candidatus Kerfeldbacteria bacterium CG15_BIG_FIL_POST_REV_8_21_14_020_45_12</name>
    <dbReference type="NCBI Taxonomy" id="2014247"/>
    <lineage>
        <taxon>Bacteria</taxon>
        <taxon>Candidatus Kerfeldiibacteriota</taxon>
    </lineage>
</organism>
<gene>
    <name evidence="4" type="ORF">COW24_04730</name>
</gene>
<dbReference type="SUPFAM" id="SSF51735">
    <property type="entry name" value="NAD(P)-binding Rossmann-fold domains"/>
    <property type="match status" value="1"/>
</dbReference>
<evidence type="ECO:0000256" key="3">
    <source>
        <dbReference type="RuleBase" id="RU000363"/>
    </source>
</evidence>
<reference evidence="4 5" key="1">
    <citation type="submission" date="2017-09" db="EMBL/GenBank/DDBJ databases">
        <title>Depth-based differentiation of microbial function through sediment-hosted aquifers and enrichment of novel symbionts in the deep terrestrial subsurface.</title>
        <authorList>
            <person name="Probst A.J."/>
            <person name="Ladd B."/>
            <person name="Jarett J.K."/>
            <person name="Geller-Mcgrath D.E."/>
            <person name="Sieber C.M."/>
            <person name="Emerson J.B."/>
            <person name="Anantharaman K."/>
            <person name="Thomas B.C."/>
            <person name="Malmstrom R."/>
            <person name="Stieglmeier M."/>
            <person name="Klingl A."/>
            <person name="Woyke T."/>
            <person name="Ryan C.M."/>
            <person name="Banfield J.F."/>
        </authorList>
    </citation>
    <scope>NUCLEOTIDE SEQUENCE [LARGE SCALE GENOMIC DNA]</scope>
    <source>
        <strain evidence="4">CG15_BIG_FIL_POST_REV_8_21_14_020_45_12</strain>
    </source>
</reference>
<dbReference type="PANTHER" id="PTHR43639">
    <property type="entry name" value="OXIDOREDUCTASE, SHORT-CHAIN DEHYDROGENASE/REDUCTASE FAMILY (AFU_ORTHOLOGUE AFUA_5G02870)"/>
    <property type="match status" value="1"/>
</dbReference>
<sequence length="236" mass="25651">MKRVAVVTGAAKGVGAAIAKRLVTADLAVVIHYHTSEADAKKTLAQLRRVNPDCAMLPANLRETKQAEQLINLVMERYGRIDLLINNVGNFIYKPLARTSIEDWNDVIETNLTATFSLCQAVLPQMRQQKYGRIVNVGQVDAARMVIRPKTTPYAIAKTGVVMLTKQLAFDNAKFGIRVNAISPGIVETSVVKLKTPTGTLVPVEDIANAVAYLVADESTQVNGANLEVANGFTFE</sequence>
<dbReference type="CDD" id="cd05233">
    <property type="entry name" value="SDR_c"/>
    <property type="match status" value="1"/>
</dbReference>
<dbReference type="Gene3D" id="3.40.50.720">
    <property type="entry name" value="NAD(P)-binding Rossmann-like Domain"/>
    <property type="match status" value="1"/>
</dbReference>
<name>A0A2M7H2S6_9BACT</name>
<dbReference type="FunFam" id="3.40.50.720:FF:000084">
    <property type="entry name" value="Short-chain dehydrogenase reductase"/>
    <property type="match status" value="1"/>
</dbReference>
<accession>A0A2M7H2S6</accession>
<dbReference type="InterPro" id="IPR020904">
    <property type="entry name" value="Sc_DH/Rdtase_CS"/>
</dbReference>
<dbReference type="PROSITE" id="PS00061">
    <property type="entry name" value="ADH_SHORT"/>
    <property type="match status" value="1"/>
</dbReference>
<comment type="similarity">
    <text evidence="1 3">Belongs to the short-chain dehydrogenases/reductases (SDR) family.</text>
</comment>
<dbReference type="PRINTS" id="PR00080">
    <property type="entry name" value="SDRFAMILY"/>
</dbReference>
<dbReference type="EMBL" id="PFGC01000050">
    <property type="protein sequence ID" value="PIW36489.1"/>
    <property type="molecule type" value="Genomic_DNA"/>
</dbReference>
<dbReference type="InterPro" id="IPR002347">
    <property type="entry name" value="SDR_fam"/>
</dbReference>
<evidence type="ECO:0000256" key="2">
    <source>
        <dbReference type="ARBA" id="ARBA00023002"/>
    </source>
</evidence>
<dbReference type="Pfam" id="PF00106">
    <property type="entry name" value="adh_short"/>
    <property type="match status" value="1"/>
</dbReference>
<protein>
    <submittedName>
        <fullName evidence="4">Bifunctional dihydropteridine reductase/dihydrofolate reductase TmpR</fullName>
    </submittedName>
</protein>
<comment type="caution">
    <text evidence="4">The sequence shown here is derived from an EMBL/GenBank/DDBJ whole genome shotgun (WGS) entry which is preliminary data.</text>
</comment>
<dbReference type="InterPro" id="IPR036291">
    <property type="entry name" value="NAD(P)-bd_dom_sf"/>
</dbReference>
<keyword evidence="2" id="KW-0560">Oxidoreductase</keyword>
<dbReference type="GO" id="GO:0016491">
    <property type="term" value="F:oxidoreductase activity"/>
    <property type="evidence" value="ECO:0007669"/>
    <property type="project" value="UniProtKB-KW"/>
</dbReference>
<evidence type="ECO:0000313" key="4">
    <source>
        <dbReference type="EMBL" id="PIW36489.1"/>
    </source>
</evidence>
<dbReference type="PRINTS" id="PR00081">
    <property type="entry name" value="GDHRDH"/>
</dbReference>
<evidence type="ECO:0000256" key="1">
    <source>
        <dbReference type="ARBA" id="ARBA00006484"/>
    </source>
</evidence>
<dbReference type="AlphaFoldDB" id="A0A2M7H2S6"/>
<dbReference type="PANTHER" id="PTHR43639:SF1">
    <property type="entry name" value="SHORT-CHAIN DEHYDROGENASE_REDUCTASE FAMILY PROTEIN"/>
    <property type="match status" value="1"/>
</dbReference>